<evidence type="ECO:0000313" key="7">
    <source>
        <dbReference type="EMBL" id="PML59584.1"/>
    </source>
</evidence>
<dbReference type="SUPFAM" id="SSF56281">
    <property type="entry name" value="Metallo-hydrolase/oxidoreductase"/>
    <property type="match status" value="1"/>
</dbReference>
<dbReference type="EMBL" id="MCYL01000002">
    <property type="protein sequence ID" value="PML59584.1"/>
    <property type="molecule type" value="Genomic_DNA"/>
</dbReference>
<evidence type="ECO:0000256" key="2">
    <source>
        <dbReference type="ARBA" id="ARBA00022801"/>
    </source>
</evidence>
<dbReference type="InterPro" id="IPR036527">
    <property type="entry name" value="SCP2_sterol-bd_dom_sf"/>
</dbReference>
<feature type="domain" description="Metallo-beta-lactamase" evidence="6">
    <location>
        <begin position="94"/>
        <end position="313"/>
    </location>
</feature>
<organism evidence="7 8">
    <name type="scientific">Vibrio lentus</name>
    <dbReference type="NCBI Taxonomy" id="136468"/>
    <lineage>
        <taxon>Bacteria</taxon>
        <taxon>Pseudomonadati</taxon>
        <taxon>Pseudomonadota</taxon>
        <taxon>Gammaproteobacteria</taxon>
        <taxon>Vibrionales</taxon>
        <taxon>Vibrionaceae</taxon>
        <taxon>Vibrio</taxon>
    </lineage>
</organism>
<dbReference type="Gene3D" id="3.30.1050.10">
    <property type="entry name" value="SCP2 sterol-binding domain"/>
    <property type="match status" value="1"/>
</dbReference>
<dbReference type="PANTHER" id="PTHR43223:SF1">
    <property type="entry name" value="ALKYL_ARYL-SULFATASE BDS1"/>
    <property type="match status" value="1"/>
</dbReference>
<dbReference type="Gene3D" id="3.60.15.30">
    <property type="entry name" value="Metallo-beta-lactamase domain"/>
    <property type="match status" value="1"/>
</dbReference>
<keyword evidence="1" id="KW-0479">Metal-binding</keyword>
<dbReference type="CDD" id="cd07710">
    <property type="entry name" value="arylsulfatase_Sdsa1-like_MBL-fold"/>
    <property type="match status" value="1"/>
</dbReference>
<evidence type="ECO:0000256" key="3">
    <source>
        <dbReference type="ARBA" id="ARBA00022833"/>
    </source>
</evidence>
<dbReference type="Pfam" id="PF14863">
    <property type="entry name" value="Alkyl_sulf_dimr"/>
    <property type="match status" value="1"/>
</dbReference>
<dbReference type="InterPro" id="IPR029228">
    <property type="entry name" value="Alkyl_sulf_dimr"/>
</dbReference>
<dbReference type="GO" id="GO:0046983">
    <property type="term" value="F:protein dimerization activity"/>
    <property type="evidence" value="ECO:0007669"/>
    <property type="project" value="InterPro"/>
</dbReference>
<proteinExistence type="inferred from homology"/>
<dbReference type="InterPro" id="IPR029229">
    <property type="entry name" value="Alkyl_sulf_C"/>
</dbReference>
<dbReference type="SUPFAM" id="SSF55718">
    <property type="entry name" value="SCP-like"/>
    <property type="match status" value="1"/>
</dbReference>
<dbReference type="InterPro" id="IPR044097">
    <property type="entry name" value="Bds1/SdsA1_MBL-fold"/>
</dbReference>
<keyword evidence="2 7" id="KW-0378">Hydrolase</keyword>
<evidence type="ECO:0000313" key="8">
    <source>
        <dbReference type="Proteomes" id="UP000235746"/>
    </source>
</evidence>
<evidence type="ECO:0000259" key="6">
    <source>
        <dbReference type="SMART" id="SM00849"/>
    </source>
</evidence>
<dbReference type="GO" id="GO:0046872">
    <property type="term" value="F:metal ion binding"/>
    <property type="evidence" value="ECO:0007669"/>
    <property type="project" value="UniProtKB-KW"/>
</dbReference>
<reference evidence="8" key="1">
    <citation type="submission" date="2016-07" db="EMBL/GenBank/DDBJ databases">
        <title>Nontailed viruses are major unrecognized killers of bacteria in the ocean.</title>
        <authorList>
            <person name="Kauffman K."/>
            <person name="Hussain F."/>
            <person name="Yang J."/>
            <person name="Arevalo P."/>
            <person name="Brown J."/>
            <person name="Cutler M."/>
            <person name="Kelly L."/>
            <person name="Polz M.F."/>
        </authorList>
    </citation>
    <scope>NUCLEOTIDE SEQUENCE [LARGE SCALE GENOMIC DNA]</scope>
    <source>
        <strain evidence="8">10N.261.51.B8</strain>
    </source>
</reference>
<dbReference type="GO" id="GO:0018909">
    <property type="term" value="P:dodecyl sulfate metabolic process"/>
    <property type="evidence" value="ECO:0007669"/>
    <property type="project" value="InterPro"/>
</dbReference>
<comment type="similarity">
    <text evidence="4">Belongs to the metallo-beta-lactamase superfamily. Type III sulfatase family.</text>
</comment>
<keyword evidence="3" id="KW-0862">Zinc</keyword>
<accession>A0A2N7IMX6</accession>
<protein>
    <submittedName>
        <fullName evidence="7">MBL fold metallo-hydrolase</fullName>
    </submittedName>
</protein>
<dbReference type="Pfam" id="PF14864">
    <property type="entry name" value="Alkyl_sulf_C"/>
    <property type="match status" value="1"/>
</dbReference>
<evidence type="ECO:0000256" key="1">
    <source>
        <dbReference type="ARBA" id="ARBA00022723"/>
    </source>
</evidence>
<evidence type="ECO:0000256" key="4">
    <source>
        <dbReference type="ARBA" id="ARBA00033751"/>
    </source>
</evidence>
<dbReference type="InterPro" id="IPR052195">
    <property type="entry name" value="Bact_Alkyl/Aryl-Sulfatase"/>
</dbReference>
<dbReference type="InterPro" id="IPR001279">
    <property type="entry name" value="Metallo-B-lactamas"/>
</dbReference>
<dbReference type="SMART" id="SM00849">
    <property type="entry name" value="Lactamase_B"/>
    <property type="match status" value="1"/>
</dbReference>
<dbReference type="AlphaFoldDB" id="A0A2N7IMX6"/>
<dbReference type="InterPro" id="IPR036866">
    <property type="entry name" value="RibonucZ/Hydroxyglut_hydro"/>
</dbReference>
<dbReference type="RefSeq" id="WP_102327799.1">
    <property type="nucleotide sequence ID" value="NZ_CAWQOO010001123.1"/>
</dbReference>
<feature type="chain" id="PRO_5014601077" evidence="5">
    <location>
        <begin position="23"/>
        <end position="627"/>
    </location>
</feature>
<feature type="signal peptide" evidence="5">
    <location>
        <begin position="1"/>
        <end position="22"/>
    </location>
</feature>
<dbReference type="PANTHER" id="PTHR43223">
    <property type="entry name" value="ALKYL/ARYL-SULFATASE"/>
    <property type="match status" value="1"/>
</dbReference>
<name>A0A2N7IMX6_9VIBR</name>
<keyword evidence="5" id="KW-0732">Signal</keyword>
<sequence>MKKKLLALSIAIGCFTTSGVYAVEDSSKVLVEHESGLMWGEGKRVTVLEKTGINLAYTESNDKVAPELTNHSRKMDQAIIKVDHNVYKAYGFGVTSPVIIEGDNGIIVVDPGESVGHGKATKEALLKYTDKPVVGVVYTHNHIDHVAGVRGWVTDEEVASGKVKIYAHDSLTDAVANWSSNVGNAISIRTSYSAASIVDSADPAMTTINDGLGPRFQIDDVSFITPTDTFAEKMEVELDGVKVELHYIPSETNDEIVVYLPEQKILHAAEVLQGENFPNLHTIRGTKFRDSTVWFKGIDMMRELDVEVMVLAHGRPVEGKEAVDNVLTAYRDAIQYTHDQTIRYINEGYTPDELVEVVKLPEHLQNHPWLGQFYGTVEHSVRQLYVGYLGWFEADPWALEPIAHKERAERYVELMGGREAVLKAAKSAIDEGEYTWAAEILTNVIRIDHSDMEARKLKAQAYRHWGSTLTNINWRNWTMTAIAELENEGFDWSKQANYTSPDVVQALPTANILSSYPTRLVAEDTIGVNKTLVLEFTDTKETFGLEIRNGITQMYHKAPNHKADVHVKLTREMMNKIILTGDSRTAMASALEDGSMKFETAGMPELVDFLAYFKAPSNISDLKLIVR</sequence>
<comment type="caution">
    <text evidence="7">The sequence shown here is derived from an EMBL/GenBank/DDBJ whole genome shotgun (WGS) entry which is preliminary data.</text>
</comment>
<dbReference type="Proteomes" id="UP000235746">
    <property type="component" value="Unassembled WGS sequence"/>
</dbReference>
<dbReference type="Pfam" id="PF00753">
    <property type="entry name" value="Lactamase_B"/>
    <property type="match status" value="1"/>
</dbReference>
<dbReference type="GO" id="GO:0018741">
    <property type="term" value="F:linear primary-alkylsulfatase activity"/>
    <property type="evidence" value="ECO:0007669"/>
    <property type="project" value="InterPro"/>
</dbReference>
<dbReference type="Gene3D" id="1.25.40.880">
    <property type="entry name" value="Alkyl sulfatase, dimerisation domain"/>
    <property type="match status" value="1"/>
</dbReference>
<evidence type="ECO:0000256" key="5">
    <source>
        <dbReference type="SAM" id="SignalP"/>
    </source>
</evidence>
<dbReference type="InterPro" id="IPR038536">
    <property type="entry name" value="Alkyl/aryl-sulf_dimr_sf"/>
</dbReference>
<gene>
    <name evidence="7" type="ORF">BCT74_03305</name>
</gene>